<evidence type="ECO:0000313" key="6">
    <source>
        <dbReference type="Proteomes" id="UP000576225"/>
    </source>
</evidence>
<accession>A0A848B527</accession>
<dbReference type="PANTHER" id="PTHR30146">
    <property type="entry name" value="LACI-RELATED TRANSCRIPTIONAL REPRESSOR"/>
    <property type="match status" value="1"/>
</dbReference>
<dbReference type="PANTHER" id="PTHR30146:SF109">
    <property type="entry name" value="HTH-TYPE TRANSCRIPTIONAL REGULATOR GALS"/>
    <property type="match status" value="1"/>
</dbReference>
<dbReference type="Pfam" id="PF13377">
    <property type="entry name" value="Peripla_BP_3"/>
    <property type="match status" value="1"/>
</dbReference>
<dbReference type="RefSeq" id="WP_168963802.1">
    <property type="nucleotide sequence ID" value="NZ_JABAEW010000058.1"/>
</dbReference>
<dbReference type="SUPFAM" id="SSF46785">
    <property type="entry name" value="Winged helix' DNA-binding domain"/>
    <property type="match status" value="1"/>
</dbReference>
<gene>
    <name evidence="5" type="ORF">HF882_19480</name>
</gene>
<evidence type="ECO:0000259" key="4">
    <source>
        <dbReference type="PROSITE" id="PS50949"/>
    </source>
</evidence>
<dbReference type="SUPFAM" id="SSF53822">
    <property type="entry name" value="Periplasmic binding protein-like I"/>
    <property type="match status" value="1"/>
</dbReference>
<sequence length="362" mass="40005">MPNKQTICQDIRDMLNSGQLRAGMKIPSHRELSRKYCVAIATVTRAINELKSEGVVESVRGVGTTIAVPAPAAVPPERPDVALLNAGNDSNNHILTYAVNEIFIGSPWKVVNYNACANLKWYANFLRECHNCAHAGMILPVISPNVFAYMPDMQPPPNSKVVLLGGELPGCNFDVVRSNPFGEGLLIGDYLVSRAFRSVLYITPSPEGEQPESETLRGLALVLNRNQLAFDSTRIRRYRDEYSYGATPDPIRAAVEFTVALAEREPMPDVIVAGHDWVAIGVIRALRQCGFRVPEDVSVISAEKGCGHELNFVTQKLTTFDNLYYHQARVAAELLMERLKGNDSPIQHHQIHGMMIPGETSR</sequence>
<dbReference type="InterPro" id="IPR028082">
    <property type="entry name" value="Peripla_BP_I"/>
</dbReference>
<dbReference type="PROSITE" id="PS50949">
    <property type="entry name" value="HTH_GNTR"/>
    <property type="match status" value="1"/>
</dbReference>
<dbReference type="GO" id="GO:0000976">
    <property type="term" value="F:transcription cis-regulatory region binding"/>
    <property type="evidence" value="ECO:0007669"/>
    <property type="project" value="TreeGrafter"/>
</dbReference>
<feature type="domain" description="HTH gntR-type" evidence="4">
    <location>
        <begin position="1"/>
        <end position="69"/>
    </location>
</feature>
<dbReference type="Pfam" id="PF00392">
    <property type="entry name" value="GntR"/>
    <property type="match status" value="1"/>
</dbReference>
<keyword evidence="2" id="KW-0238">DNA-binding</keyword>
<dbReference type="CDD" id="cd06267">
    <property type="entry name" value="PBP1_LacI_sugar_binding-like"/>
    <property type="match status" value="1"/>
</dbReference>
<dbReference type="EMBL" id="JABAEW010000058">
    <property type="protein sequence ID" value="NMD88770.1"/>
    <property type="molecule type" value="Genomic_DNA"/>
</dbReference>
<dbReference type="AlphaFoldDB" id="A0A848B527"/>
<keyword evidence="1" id="KW-0805">Transcription regulation</keyword>
<dbReference type="InterPro" id="IPR046335">
    <property type="entry name" value="LacI/GalR-like_sensor"/>
</dbReference>
<dbReference type="SMART" id="SM00345">
    <property type="entry name" value="HTH_GNTR"/>
    <property type="match status" value="1"/>
</dbReference>
<proteinExistence type="predicted"/>
<evidence type="ECO:0000256" key="1">
    <source>
        <dbReference type="ARBA" id="ARBA00023015"/>
    </source>
</evidence>
<dbReference type="Gene3D" id="1.10.10.10">
    <property type="entry name" value="Winged helix-like DNA-binding domain superfamily/Winged helix DNA-binding domain"/>
    <property type="match status" value="1"/>
</dbReference>
<keyword evidence="3" id="KW-0804">Transcription</keyword>
<comment type="caution">
    <text evidence="5">The sequence shown here is derived from an EMBL/GenBank/DDBJ whole genome shotgun (WGS) entry which is preliminary data.</text>
</comment>
<evidence type="ECO:0000256" key="3">
    <source>
        <dbReference type="ARBA" id="ARBA00023163"/>
    </source>
</evidence>
<name>A0A848B527_9BACT</name>
<dbReference type="CDD" id="cd07377">
    <property type="entry name" value="WHTH_GntR"/>
    <property type="match status" value="1"/>
</dbReference>
<evidence type="ECO:0000313" key="5">
    <source>
        <dbReference type="EMBL" id="NMD88770.1"/>
    </source>
</evidence>
<dbReference type="InterPro" id="IPR036388">
    <property type="entry name" value="WH-like_DNA-bd_sf"/>
</dbReference>
<protein>
    <submittedName>
        <fullName evidence="5">Substrate-binding domain-containing protein</fullName>
    </submittedName>
</protein>
<evidence type="ECO:0000256" key="2">
    <source>
        <dbReference type="ARBA" id="ARBA00023125"/>
    </source>
</evidence>
<organism evidence="5 6">
    <name type="scientific">Victivallis vadensis</name>
    <dbReference type="NCBI Taxonomy" id="172901"/>
    <lineage>
        <taxon>Bacteria</taxon>
        <taxon>Pseudomonadati</taxon>
        <taxon>Lentisphaerota</taxon>
        <taxon>Lentisphaeria</taxon>
        <taxon>Victivallales</taxon>
        <taxon>Victivallaceae</taxon>
        <taxon>Victivallis</taxon>
    </lineage>
</organism>
<dbReference type="GO" id="GO:0003700">
    <property type="term" value="F:DNA-binding transcription factor activity"/>
    <property type="evidence" value="ECO:0007669"/>
    <property type="project" value="InterPro"/>
</dbReference>
<dbReference type="Gene3D" id="3.40.50.2300">
    <property type="match status" value="2"/>
</dbReference>
<dbReference type="InterPro" id="IPR036390">
    <property type="entry name" value="WH_DNA-bd_sf"/>
</dbReference>
<dbReference type="Proteomes" id="UP000576225">
    <property type="component" value="Unassembled WGS sequence"/>
</dbReference>
<dbReference type="InterPro" id="IPR000524">
    <property type="entry name" value="Tscrpt_reg_HTH_GntR"/>
</dbReference>
<reference evidence="5 6" key="1">
    <citation type="submission" date="2020-04" db="EMBL/GenBank/DDBJ databases">
        <authorList>
            <person name="Hitch T.C.A."/>
            <person name="Wylensek D."/>
            <person name="Clavel T."/>
        </authorList>
    </citation>
    <scope>NUCLEOTIDE SEQUENCE [LARGE SCALE GENOMIC DNA]</scope>
    <source>
        <strain evidence="5 6">COR2-253-APC-1A</strain>
    </source>
</reference>